<evidence type="ECO:0000256" key="2">
    <source>
        <dbReference type="SAM" id="Phobius"/>
    </source>
</evidence>
<reference evidence="4" key="2">
    <citation type="submission" date="2009-11" db="EMBL/GenBank/DDBJ databases">
        <title>The Genome Sequence of Allomyces macrogynus strain ATCC 38327.</title>
        <authorList>
            <consortium name="The Broad Institute Genome Sequencing Platform"/>
            <person name="Russ C."/>
            <person name="Cuomo C."/>
            <person name="Shea T."/>
            <person name="Young S.K."/>
            <person name="Zeng Q."/>
            <person name="Koehrsen M."/>
            <person name="Haas B."/>
            <person name="Borodovsky M."/>
            <person name="Guigo R."/>
            <person name="Alvarado L."/>
            <person name="Berlin A."/>
            <person name="Borenstein D."/>
            <person name="Chen Z."/>
            <person name="Engels R."/>
            <person name="Freedman E."/>
            <person name="Gellesch M."/>
            <person name="Goldberg J."/>
            <person name="Griggs A."/>
            <person name="Gujja S."/>
            <person name="Heiman D."/>
            <person name="Hepburn T."/>
            <person name="Howarth C."/>
            <person name="Jen D."/>
            <person name="Larson L."/>
            <person name="Lewis B."/>
            <person name="Mehta T."/>
            <person name="Park D."/>
            <person name="Pearson M."/>
            <person name="Roberts A."/>
            <person name="Saif S."/>
            <person name="Shenoy N."/>
            <person name="Sisk P."/>
            <person name="Stolte C."/>
            <person name="Sykes S."/>
            <person name="Walk T."/>
            <person name="White J."/>
            <person name="Yandava C."/>
            <person name="Burger G."/>
            <person name="Gray M.W."/>
            <person name="Holland P.W.H."/>
            <person name="King N."/>
            <person name="Lang F.B.F."/>
            <person name="Roger A.J."/>
            <person name="Ruiz-Trillo I."/>
            <person name="Lander E."/>
            <person name="Nusbaum C."/>
        </authorList>
    </citation>
    <scope>NUCLEOTIDE SEQUENCE [LARGE SCALE GENOMIC DNA]</scope>
    <source>
        <strain evidence="4">ATCC 38327</strain>
    </source>
</reference>
<dbReference type="EMBL" id="GG745329">
    <property type="protein sequence ID" value="KNE55156.1"/>
    <property type="molecule type" value="Genomic_DNA"/>
</dbReference>
<dbReference type="AlphaFoldDB" id="A0A0L0RYK9"/>
<feature type="region of interest" description="Disordered" evidence="1">
    <location>
        <begin position="330"/>
        <end position="360"/>
    </location>
</feature>
<feature type="transmembrane region" description="Helical" evidence="2">
    <location>
        <begin position="177"/>
        <end position="196"/>
    </location>
</feature>
<keyword evidence="2" id="KW-0812">Transmembrane</keyword>
<evidence type="ECO:0000313" key="3">
    <source>
        <dbReference type="EMBL" id="KNE55156.1"/>
    </source>
</evidence>
<keyword evidence="2" id="KW-0472">Membrane</keyword>
<proteinExistence type="predicted"/>
<gene>
    <name evidence="3" type="ORF">AMAG_01078</name>
</gene>
<dbReference type="Proteomes" id="UP000054350">
    <property type="component" value="Unassembled WGS sequence"/>
</dbReference>
<keyword evidence="4" id="KW-1185">Reference proteome</keyword>
<feature type="transmembrane region" description="Helical" evidence="2">
    <location>
        <begin position="96"/>
        <end position="113"/>
    </location>
</feature>
<name>A0A0L0RYK9_ALLM3</name>
<feature type="transmembrane region" description="Helical" evidence="2">
    <location>
        <begin position="125"/>
        <end position="147"/>
    </location>
</feature>
<dbReference type="eggNOG" id="ENOG502SF34">
    <property type="taxonomic scope" value="Eukaryota"/>
</dbReference>
<feature type="transmembrane region" description="Helical" evidence="2">
    <location>
        <begin position="294"/>
        <end position="317"/>
    </location>
</feature>
<dbReference type="OrthoDB" id="10262687at2759"/>
<reference evidence="3 4" key="1">
    <citation type="submission" date="2009-11" db="EMBL/GenBank/DDBJ databases">
        <title>Annotation of Allomyces macrogynus ATCC 38327.</title>
        <authorList>
            <consortium name="The Broad Institute Genome Sequencing Platform"/>
            <person name="Russ C."/>
            <person name="Cuomo C."/>
            <person name="Burger G."/>
            <person name="Gray M.W."/>
            <person name="Holland P.W.H."/>
            <person name="King N."/>
            <person name="Lang F.B.F."/>
            <person name="Roger A.J."/>
            <person name="Ruiz-Trillo I."/>
            <person name="Young S.K."/>
            <person name="Zeng Q."/>
            <person name="Gargeya S."/>
            <person name="Fitzgerald M."/>
            <person name="Haas B."/>
            <person name="Abouelleil A."/>
            <person name="Alvarado L."/>
            <person name="Arachchi H.M."/>
            <person name="Berlin A."/>
            <person name="Chapman S.B."/>
            <person name="Gearin G."/>
            <person name="Goldberg J."/>
            <person name="Griggs A."/>
            <person name="Gujja S."/>
            <person name="Hansen M."/>
            <person name="Heiman D."/>
            <person name="Howarth C."/>
            <person name="Larimer J."/>
            <person name="Lui A."/>
            <person name="MacDonald P.J.P."/>
            <person name="McCowen C."/>
            <person name="Montmayeur A."/>
            <person name="Murphy C."/>
            <person name="Neiman D."/>
            <person name="Pearson M."/>
            <person name="Priest M."/>
            <person name="Roberts A."/>
            <person name="Saif S."/>
            <person name="Shea T."/>
            <person name="Sisk P."/>
            <person name="Stolte C."/>
            <person name="Sykes S."/>
            <person name="Wortman J."/>
            <person name="Nusbaum C."/>
            <person name="Birren B."/>
        </authorList>
    </citation>
    <scope>NUCLEOTIDE SEQUENCE [LARGE SCALE GENOMIC DNA]</scope>
    <source>
        <strain evidence="3 4">ATCC 38327</strain>
    </source>
</reference>
<evidence type="ECO:0000256" key="1">
    <source>
        <dbReference type="SAM" id="MobiDB-lite"/>
    </source>
</evidence>
<organism evidence="3 4">
    <name type="scientific">Allomyces macrogynus (strain ATCC 38327)</name>
    <name type="common">Allomyces javanicus var. macrogynus</name>
    <dbReference type="NCBI Taxonomy" id="578462"/>
    <lineage>
        <taxon>Eukaryota</taxon>
        <taxon>Fungi</taxon>
        <taxon>Fungi incertae sedis</taxon>
        <taxon>Blastocladiomycota</taxon>
        <taxon>Blastocladiomycetes</taxon>
        <taxon>Blastocladiales</taxon>
        <taxon>Blastocladiaceae</taxon>
        <taxon>Allomyces</taxon>
    </lineage>
</organism>
<sequence>MTAGGSLPGVSFEVSVVISALFAGLVCILVTLAIERFGGVLGGVLGSIPTTIIPASFGFWIQYRYEGLPADRRDLSLTQAGLNNFQRSMMSVPPGMLLNAFYLLLWRYLPIVYSRRFPTWPLTKVLLAVFATAILLWLALASGLVFIMREYVTNTSTASSVSGPVTHLIDAETRAPIAVGLGTTLATVLVGLAAGWNTPPAPRSQSRVPPLVILVRGLCAALAIAGSILLARVSSYAGGIAVAFPVIFTTSVVATWISSGAAVSAGAIGPLMLGSSSVTLYAIVSTFALPSLGYAGTTVVAFFAGVLGGSVPSFLYLRWRRSVAAAKAAGGEEEEAQRLQAADDVWGDEDEDAKKLDSTSPKLLEAVPRAE</sequence>
<accession>A0A0L0RYK9</accession>
<keyword evidence="2" id="KW-1133">Transmembrane helix</keyword>
<feature type="transmembrane region" description="Helical" evidence="2">
    <location>
        <begin position="236"/>
        <end position="257"/>
    </location>
</feature>
<feature type="transmembrane region" description="Helical" evidence="2">
    <location>
        <begin position="12"/>
        <end position="34"/>
    </location>
</feature>
<dbReference type="VEuPathDB" id="FungiDB:AMAG_01078"/>
<evidence type="ECO:0000313" key="4">
    <source>
        <dbReference type="Proteomes" id="UP000054350"/>
    </source>
</evidence>
<feature type="transmembrane region" description="Helical" evidence="2">
    <location>
        <begin position="269"/>
        <end position="288"/>
    </location>
</feature>
<feature type="transmembrane region" description="Helical" evidence="2">
    <location>
        <begin position="41"/>
        <end position="63"/>
    </location>
</feature>
<feature type="transmembrane region" description="Helical" evidence="2">
    <location>
        <begin position="208"/>
        <end position="230"/>
    </location>
</feature>
<protein>
    <submittedName>
        <fullName evidence="3">Uncharacterized protein</fullName>
    </submittedName>
</protein>